<evidence type="ECO:0000313" key="4">
    <source>
        <dbReference type="Proteomes" id="UP000053244"/>
    </source>
</evidence>
<evidence type="ECO:0000256" key="1">
    <source>
        <dbReference type="SAM" id="MobiDB-lite"/>
    </source>
</evidence>
<dbReference type="EMBL" id="LLZH01000286">
    <property type="protein sequence ID" value="KUL28644.1"/>
    <property type="molecule type" value="Genomic_DNA"/>
</dbReference>
<sequence length="217" mass="22393">MLTGGIGGPGRLRCEFVEHRYADESGPSWYSGSRYSGPPGYPEAESTGAHALGEGRHDTGAVRLPEQRPAGPEPRGPYESGRIPIRGPEYPTIPPPALPPAPQPVPQPIQQPVPQPGKASVRRPLSSVIVAVAVLVLFVPVLRLLMTVTFAADATARGIVPAVLLALGLALTGFGLFSAGNAAAGSGPATRDVWLRAPLIYLPAGVLLLLAAGLAVA</sequence>
<keyword evidence="2" id="KW-0472">Membrane</keyword>
<keyword evidence="2" id="KW-1133">Transmembrane helix</keyword>
<accession>A0A117MPH8</accession>
<feature type="region of interest" description="Disordered" evidence="1">
    <location>
        <begin position="22"/>
        <end position="117"/>
    </location>
</feature>
<organism evidence="3 4">
    <name type="scientific">Actinoplanes awajinensis subsp. mycoplanecinus</name>
    <dbReference type="NCBI Taxonomy" id="135947"/>
    <lineage>
        <taxon>Bacteria</taxon>
        <taxon>Bacillati</taxon>
        <taxon>Actinomycetota</taxon>
        <taxon>Actinomycetes</taxon>
        <taxon>Micromonosporales</taxon>
        <taxon>Micromonosporaceae</taxon>
        <taxon>Actinoplanes</taxon>
    </lineage>
</organism>
<feature type="transmembrane region" description="Helical" evidence="2">
    <location>
        <begin position="125"/>
        <end position="146"/>
    </location>
</feature>
<gene>
    <name evidence="3" type="ORF">ADL15_31205</name>
</gene>
<keyword evidence="4" id="KW-1185">Reference proteome</keyword>
<proteinExistence type="predicted"/>
<comment type="caution">
    <text evidence="3">The sequence shown here is derived from an EMBL/GenBank/DDBJ whole genome shotgun (WGS) entry which is preliminary data.</text>
</comment>
<dbReference type="AlphaFoldDB" id="A0A117MPH8"/>
<protein>
    <submittedName>
        <fullName evidence="3">Uncharacterized protein</fullName>
    </submittedName>
</protein>
<feature type="compositionally biased region" description="Pro residues" evidence="1">
    <location>
        <begin position="91"/>
        <end position="115"/>
    </location>
</feature>
<feature type="transmembrane region" description="Helical" evidence="2">
    <location>
        <begin position="199"/>
        <end position="216"/>
    </location>
</feature>
<evidence type="ECO:0000313" key="3">
    <source>
        <dbReference type="EMBL" id="KUL28644.1"/>
    </source>
</evidence>
<feature type="transmembrane region" description="Helical" evidence="2">
    <location>
        <begin position="158"/>
        <end position="179"/>
    </location>
</feature>
<reference evidence="3 4" key="1">
    <citation type="submission" date="2015-10" db="EMBL/GenBank/DDBJ databases">
        <authorList>
            <person name="Gilbert D.G."/>
        </authorList>
    </citation>
    <scope>NUCLEOTIDE SEQUENCE [LARGE SCALE GENOMIC DNA]</scope>
    <source>
        <strain evidence="3 4">NRRL B-16712</strain>
    </source>
</reference>
<dbReference type="Proteomes" id="UP000053244">
    <property type="component" value="Unassembled WGS sequence"/>
</dbReference>
<evidence type="ECO:0000256" key="2">
    <source>
        <dbReference type="SAM" id="Phobius"/>
    </source>
</evidence>
<keyword evidence="2" id="KW-0812">Transmembrane</keyword>
<name>A0A117MPH8_9ACTN</name>